<comment type="subcellular location">
    <subcellularLocation>
        <location evidence="1">Membrane</location>
        <topology evidence="1">Multi-pass membrane protein</topology>
    </subcellularLocation>
</comment>
<comment type="caution">
    <text evidence="11">The sequence shown here is derived from an EMBL/GenBank/DDBJ whole genome shotgun (WGS) entry which is preliminary data.</text>
</comment>
<protein>
    <submittedName>
        <fullName evidence="11">10 TM acyl transferase domain found in Cas1p-domain-containing protein</fullName>
    </submittedName>
</protein>
<evidence type="ECO:0000256" key="9">
    <source>
        <dbReference type="SAM" id="Phobius"/>
    </source>
</evidence>
<dbReference type="AlphaFoldDB" id="A0A1Y1UI55"/>
<evidence type="ECO:0000256" key="8">
    <source>
        <dbReference type="SAM" id="MobiDB-lite"/>
    </source>
</evidence>
<evidence type="ECO:0000256" key="3">
    <source>
        <dbReference type="ARBA" id="ARBA00022679"/>
    </source>
</evidence>
<sequence length="918" mass="102904">MSASKSRLNPQWYHHACGTILAAVVLGNLLRWAFLDGADPYHCSSLLNQGTWLDPEHTIWQPEGCYQAPLKSNALFTCLASPTENTALLSQGDSTDAVVFPSRKRQVLFIGDSLVRELYFALVRKVDGKKGKVPEGWEAEAEKHTDRSMTLDDGVSSVSIDFWWDPYLNASRTIAQLSEVPETPASLLVLGSGLWYLRYPESGGLGAWGLMVHDTFERLKTHQGSPTIPLVNPWDSMNIQSGFSFPGLLPEFGSQPSKSPLRTRQSTSQFAIADAVVFLPVTEPIESKLSEERAQTILDTDVEAMNADLYARLTHPNPPPLVIPSVFNKMLVEAETKDGLHFSNKITNYQAEILLGWRCNDVMRDTTSPGLCCSRYPWIRPIQGMLLLLLAVWPPLGLYLAPRLSSSSPLRRYLPSASIAGAIWTFGIACIYLFMADRTNIFVKGEKAFSPYVFGGLLLIGLCVGLSTLKSKGKDLGFLNRDVTDEWKGWMQIAILIYHFFGASKISGIYNPIRVLVAAYLFMTGYGHFFFYYKKADFGFDRVAAVLVRLNLLSVVLPYTMNTDYLFYYFAPLVSWWYLTIYATMALGHQHNNNMAFLLAKLGLSAGLMTVFMHYNWILEDVFAILNVIFRINWSASEWSFRVTLDLFIVWSGMLSALIYIKIKEHDIQSRPWFVSARPKLIALSTLAMVWFFWFELHLPNKFVYNVYHPVVSIIPVVAYTILRNASPILRSYTSTMFCFIGQCSLETFILQFHGWLAVDTHGILLVLPATNWRSLNLVISTIGFVWLSHKVSEATGEITEYLVGKKKATTLPPPATAGTQESRIPASDNSVQKGAKEETENLAPDGQKTEDRSGLDTPDISSEESGRGSTQPQVSGQRWRDITVLGVVMNIGSLAQRNNSVKLVLVLLGLWVLNWLY</sequence>
<dbReference type="RefSeq" id="XP_021871255.1">
    <property type="nucleotide sequence ID" value="XM_022015783.1"/>
</dbReference>
<dbReference type="Pfam" id="PF07779">
    <property type="entry name" value="Cas1_AcylT"/>
    <property type="match status" value="1"/>
</dbReference>
<dbReference type="OrthoDB" id="1932925at2759"/>
<proteinExistence type="inferred from homology"/>
<organism evidence="11 12">
    <name type="scientific">Kockovaella imperatae</name>
    <dbReference type="NCBI Taxonomy" id="4999"/>
    <lineage>
        <taxon>Eukaryota</taxon>
        <taxon>Fungi</taxon>
        <taxon>Dikarya</taxon>
        <taxon>Basidiomycota</taxon>
        <taxon>Agaricomycotina</taxon>
        <taxon>Tremellomycetes</taxon>
        <taxon>Tremellales</taxon>
        <taxon>Cuniculitremaceae</taxon>
        <taxon>Kockovaella</taxon>
    </lineage>
</organism>
<gene>
    <name evidence="11" type="ORF">BD324DRAFT_625303</name>
</gene>
<evidence type="ECO:0000256" key="4">
    <source>
        <dbReference type="ARBA" id="ARBA00022692"/>
    </source>
</evidence>
<feature type="transmembrane region" description="Helical" evidence="9">
    <location>
        <begin position="413"/>
        <end position="436"/>
    </location>
</feature>
<evidence type="ECO:0000259" key="10">
    <source>
        <dbReference type="Pfam" id="PF07779"/>
    </source>
</evidence>
<keyword evidence="7" id="KW-0325">Glycoprotein</keyword>
<comment type="similarity">
    <text evidence="2">Belongs to the PC-esterase family. CASD1 subfamily.</text>
</comment>
<reference evidence="11 12" key="1">
    <citation type="submission" date="2017-03" db="EMBL/GenBank/DDBJ databases">
        <title>Widespread Adenine N6-methylation of Active Genes in Fungi.</title>
        <authorList>
            <consortium name="DOE Joint Genome Institute"/>
            <person name="Mondo S.J."/>
            <person name="Dannebaum R.O."/>
            <person name="Kuo R.C."/>
            <person name="Louie K.B."/>
            <person name="Bewick A.J."/>
            <person name="Labutti K."/>
            <person name="Haridas S."/>
            <person name="Kuo A."/>
            <person name="Salamov A."/>
            <person name="Ahrendt S.R."/>
            <person name="Lau R."/>
            <person name="Bowen B.P."/>
            <person name="Lipzen A."/>
            <person name="Sullivan W."/>
            <person name="Andreopoulos W.B."/>
            <person name="Clum A."/>
            <person name="Lindquist E."/>
            <person name="Daum C."/>
            <person name="Northen T.R."/>
            <person name="Ramamoorthy G."/>
            <person name="Schmitz R.J."/>
            <person name="Gryganskyi A."/>
            <person name="Culley D."/>
            <person name="Magnuson J."/>
            <person name="James T.Y."/>
            <person name="O'Malley M.A."/>
            <person name="Stajich J.E."/>
            <person name="Spatafora J.W."/>
            <person name="Visel A."/>
            <person name="Grigoriev I.V."/>
        </authorList>
    </citation>
    <scope>NUCLEOTIDE SEQUENCE [LARGE SCALE GENOMIC DNA]</scope>
    <source>
        <strain evidence="11 12">NRRL Y-17943</strain>
    </source>
</reference>
<feature type="transmembrane region" description="Helical" evidence="9">
    <location>
        <begin position="490"/>
        <end position="507"/>
    </location>
</feature>
<feature type="transmembrane region" description="Helical" evidence="9">
    <location>
        <begin position="639"/>
        <end position="661"/>
    </location>
</feature>
<evidence type="ECO:0000256" key="2">
    <source>
        <dbReference type="ARBA" id="ARBA00010666"/>
    </source>
</evidence>
<dbReference type="GO" id="GO:0016020">
    <property type="term" value="C:membrane"/>
    <property type="evidence" value="ECO:0007669"/>
    <property type="project" value="UniProtKB-SubCell"/>
</dbReference>
<dbReference type="GO" id="GO:0016740">
    <property type="term" value="F:transferase activity"/>
    <property type="evidence" value="ECO:0007669"/>
    <property type="project" value="UniProtKB-KW"/>
</dbReference>
<accession>A0A1Y1UI55</accession>
<keyword evidence="6 9" id="KW-0472">Membrane</keyword>
<feature type="transmembrane region" description="Helical" evidence="9">
    <location>
        <begin position="703"/>
        <end position="723"/>
    </location>
</feature>
<keyword evidence="3 11" id="KW-0808">Transferase</keyword>
<feature type="region of interest" description="Disordered" evidence="8">
    <location>
        <begin position="810"/>
        <end position="876"/>
    </location>
</feature>
<name>A0A1Y1UI55_9TREE</name>
<feature type="domain" description="Cas1p 10 TM acyl transferase" evidence="10">
    <location>
        <begin position="418"/>
        <end position="811"/>
    </location>
</feature>
<dbReference type="PANTHER" id="PTHR13533">
    <property type="entry name" value="N-ACETYLNEURAMINATE 9-O-ACETYLTRANSFERASE"/>
    <property type="match status" value="1"/>
</dbReference>
<dbReference type="GO" id="GO:0005975">
    <property type="term" value="P:carbohydrate metabolic process"/>
    <property type="evidence" value="ECO:0007669"/>
    <property type="project" value="UniProtKB-ARBA"/>
</dbReference>
<evidence type="ECO:0000256" key="5">
    <source>
        <dbReference type="ARBA" id="ARBA00022989"/>
    </source>
</evidence>
<feature type="transmembrane region" description="Helical" evidence="9">
    <location>
        <begin position="448"/>
        <end position="469"/>
    </location>
</feature>
<dbReference type="GO" id="GO:0005794">
    <property type="term" value="C:Golgi apparatus"/>
    <property type="evidence" value="ECO:0007669"/>
    <property type="project" value="UniProtKB-ARBA"/>
</dbReference>
<keyword evidence="5 9" id="KW-1133">Transmembrane helix</keyword>
<feature type="transmembrane region" description="Helical" evidence="9">
    <location>
        <begin position="681"/>
        <end position="697"/>
    </location>
</feature>
<evidence type="ECO:0000256" key="6">
    <source>
        <dbReference type="ARBA" id="ARBA00023136"/>
    </source>
</evidence>
<dbReference type="PANTHER" id="PTHR13533:SF1">
    <property type="entry name" value="N-ACETYLNEURAMINATE 9-O-ACETYLTRANSFERASE"/>
    <property type="match status" value="1"/>
</dbReference>
<dbReference type="Proteomes" id="UP000193218">
    <property type="component" value="Unassembled WGS sequence"/>
</dbReference>
<evidence type="ECO:0000313" key="11">
    <source>
        <dbReference type="EMBL" id="ORX37217.1"/>
    </source>
</evidence>
<feature type="compositionally biased region" description="Polar residues" evidence="8">
    <location>
        <begin position="819"/>
        <end position="833"/>
    </location>
</feature>
<evidence type="ECO:0000256" key="7">
    <source>
        <dbReference type="ARBA" id="ARBA00023180"/>
    </source>
</evidence>
<keyword evidence="12" id="KW-1185">Reference proteome</keyword>
<feature type="transmembrane region" description="Helical" evidence="9">
    <location>
        <begin position="12"/>
        <end position="34"/>
    </location>
</feature>
<evidence type="ECO:0000256" key="1">
    <source>
        <dbReference type="ARBA" id="ARBA00004141"/>
    </source>
</evidence>
<evidence type="ECO:0000313" key="12">
    <source>
        <dbReference type="Proteomes" id="UP000193218"/>
    </source>
</evidence>
<feature type="transmembrane region" description="Helical" evidence="9">
    <location>
        <begin position="599"/>
        <end position="619"/>
    </location>
</feature>
<dbReference type="InterPro" id="IPR012419">
    <property type="entry name" value="Cas1_AcylTrans_dom"/>
</dbReference>
<dbReference type="EMBL" id="NBSH01000006">
    <property type="protein sequence ID" value="ORX37217.1"/>
    <property type="molecule type" value="Genomic_DNA"/>
</dbReference>
<feature type="transmembrane region" description="Helical" evidence="9">
    <location>
        <begin position="513"/>
        <end position="531"/>
    </location>
</feature>
<dbReference type="InParanoid" id="A0A1Y1UI55"/>
<dbReference type="GeneID" id="33557592"/>
<feature type="transmembrane region" description="Helical" evidence="9">
    <location>
        <begin position="567"/>
        <end position="587"/>
    </location>
</feature>
<keyword evidence="4 9" id="KW-0812">Transmembrane</keyword>